<evidence type="ECO:0000313" key="13">
    <source>
        <dbReference type="EMBL" id="VVC37325.1"/>
    </source>
</evidence>
<evidence type="ECO:0000256" key="5">
    <source>
        <dbReference type="ARBA" id="ARBA00022692"/>
    </source>
</evidence>
<name>A0A5E4N0I2_9HEMI</name>
<accession>A0A5E4N0I2</accession>
<keyword evidence="6" id="KW-0256">Endoplasmic reticulum</keyword>
<dbReference type="PANTHER" id="PTHR12443">
    <property type="entry name" value="TRANSLOCATION PROTEIN SEC62"/>
    <property type="match status" value="1"/>
</dbReference>
<feature type="compositionally biased region" description="Basic and acidic residues" evidence="11">
    <location>
        <begin position="137"/>
        <end position="156"/>
    </location>
</feature>
<feature type="transmembrane region" description="Helical" evidence="12">
    <location>
        <begin position="274"/>
        <end position="290"/>
    </location>
</feature>
<organism evidence="13 14">
    <name type="scientific">Cinara cedri</name>
    <dbReference type="NCBI Taxonomy" id="506608"/>
    <lineage>
        <taxon>Eukaryota</taxon>
        <taxon>Metazoa</taxon>
        <taxon>Ecdysozoa</taxon>
        <taxon>Arthropoda</taxon>
        <taxon>Hexapoda</taxon>
        <taxon>Insecta</taxon>
        <taxon>Pterygota</taxon>
        <taxon>Neoptera</taxon>
        <taxon>Paraneoptera</taxon>
        <taxon>Hemiptera</taxon>
        <taxon>Sternorrhyncha</taxon>
        <taxon>Aphidomorpha</taxon>
        <taxon>Aphidoidea</taxon>
        <taxon>Aphididae</taxon>
        <taxon>Lachninae</taxon>
        <taxon>Cinara</taxon>
    </lineage>
</organism>
<comment type="similarity">
    <text evidence="2">Belongs to the SEC62 family.</text>
</comment>
<proteinExistence type="inferred from homology"/>
<evidence type="ECO:0000256" key="10">
    <source>
        <dbReference type="ARBA" id="ARBA00023136"/>
    </source>
</evidence>
<evidence type="ECO:0000256" key="7">
    <source>
        <dbReference type="ARBA" id="ARBA00022927"/>
    </source>
</evidence>
<reference evidence="13 14" key="1">
    <citation type="submission" date="2019-08" db="EMBL/GenBank/DDBJ databases">
        <authorList>
            <person name="Alioto T."/>
            <person name="Alioto T."/>
            <person name="Gomez Garrido J."/>
        </authorList>
    </citation>
    <scope>NUCLEOTIDE SEQUENCE [LARGE SCALE GENOMIC DNA]</scope>
</reference>
<comment type="subcellular location">
    <subcellularLocation>
        <location evidence="1">Endoplasmic reticulum membrane</location>
        <topology evidence="1">Multi-pass membrane protein</topology>
    </subcellularLocation>
</comment>
<dbReference type="EMBL" id="CABPRJ010001445">
    <property type="protein sequence ID" value="VVC37325.1"/>
    <property type="molecule type" value="Genomic_DNA"/>
</dbReference>
<keyword evidence="9" id="KW-0811">Translocation</keyword>
<dbReference type="GO" id="GO:0031204">
    <property type="term" value="P:post-translational protein targeting to membrane, translocation"/>
    <property type="evidence" value="ECO:0007669"/>
    <property type="project" value="TreeGrafter"/>
</dbReference>
<dbReference type="Pfam" id="PF03839">
    <property type="entry name" value="Sec62"/>
    <property type="match status" value="1"/>
</dbReference>
<feature type="region of interest" description="Disordered" evidence="11">
    <location>
        <begin position="112"/>
        <end position="156"/>
    </location>
</feature>
<feature type="transmembrane region" description="Helical" evidence="12">
    <location>
        <begin position="196"/>
        <end position="217"/>
    </location>
</feature>
<keyword evidence="8 12" id="KW-1133">Transmembrane helix</keyword>
<dbReference type="PANTHER" id="PTHR12443:SF9">
    <property type="entry name" value="TRANSLOCATION PROTEIN SEC62"/>
    <property type="match status" value="1"/>
</dbReference>
<evidence type="ECO:0000256" key="11">
    <source>
        <dbReference type="SAM" id="MobiDB-lite"/>
    </source>
</evidence>
<evidence type="ECO:0000256" key="12">
    <source>
        <dbReference type="SAM" id="Phobius"/>
    </source>
</evidence>
<keyword evidence="14" id="KW-1185">Reference proteome</keyword>
<dbReference type="OrthoDB" id="200187at2759"/>
<protein>
    <recommendedName>
        <fullName evidence="3">Translocation protein SEC62</fullName>
    </recommendedName>
</protein>
<evidence type="ECO:0000313" key="14">
    <source>
        <dbReference type="Proteomes" id="UP000325440"/>
    </source>
</evidence>
<feature type="compositionally biased region" description="Basic and acidic residues" evidence="11">
    <location>
        <begin position="118"/>
        <end position="129"/>
    </location>
</feature>
<feature type="region of interest" description="Disordered" evidence="11">
    <location>
        <begin position="1"/>
        <end position="25"/>
    </location>
</feature>
<evidence type="ECO:0000256" key="1">
    <source>
        <dbReference type="ARBA" id="ARBA00004477"/>
    </source>
</evidence>
<evidence type="ECO:0000256" key="4">
    <source>
        <dbReference type="ARBA" id="ARBA00022448"/>
    </source>
</evidence>
<keyword evidence="7" id="KW-0653">Protein transport</keyword>
<evidence type="ECO:0000256" key="9">
    <source>
        <dbReference type="ARBA" id="ARBA00023010"/>
    </source>
</evidence>
<dbReference type="AlphaFoldDB" id="A0A5E4N0I2"/>
<feature type="compositionally biased region" description="Basic and acidic residues" evidence="11">
    <location>
        <begin position="382"/>
        <end position="391"/>
    </location>
</feature>
<keyword evidence="5 12" id="KW-0812">Transmembrane</keyword>
<sequence length="391" mass="45494">MAEKRKGKRRRDEEFSLDPEPTEKPSKAEYNIAAWLLKNIPQKKTKFAGHNVEYFTGSKAVDGLLESKWATTEKLFTTRQEIELFLDLMLKHQFFHRAKKVPISDQELKAMKNKKFKKSNDTDKDEKKKTEKKKKEKKDDESEETSKDDKNEDDKNKCTEIERKKKSRKIRLEMHMEQIFVDNLDAYVWIYDPIPFYYWVIGTLIVFGGVGICLFPLWPPQVRMGVQYLSIAAAGLLIFIIVLAILRLVFFSLLWILTAGKLHFWLFPNLTEDVGFFASFWPIYTYNVFYKKNSKKVKKKKDKLSDDEAEDDKKLVDCEEEKKSSESETDEKVAETEHSVHDNTLIDTEPGQSENPKCSEDSSSTDTESSSQQSHTGNDFVMVEKQDAQDT</sequence>
<feature type="compositionally biased region" description="Low complexity" evidence="11">
    <location>
        <begin position="361"/>
        <end position="374"/>
    </location>
</feature>
<dbReference type="InterPro" id="IPR004728">
    <property type="entry name" value="Sec62"/>
</dbReference>
<gene>
    <name evidence="13" type="ORF">CINCED_3A018016</name>
</gene>
<feature type="compositionally biased region" description="Basic and acidic residues" evidence="11">
    <location>
        <begin position="1"/>
        <end position="14"/>
    </location>
</feature>
<evidence type="ECO:0000256" key="6">
    <source>
        <dbReference type="ARBA" id="ARBA00022824"/>
    </source>
</evidence>
<dbReference type="Proteomes" id="UP000325440">
    <property type="component" value="Unassembled WGS sequence"/>
</dbReference>
<evidence type="ECO:0000256" key="3">
    <source>
        <dbReference type="ARBA" id="ARBA00021257"/>
    </source>
</evidence>
<evidence type="ECO:0000256" key="2">
    <source>
        <dbReference type="ARBA" id="ARBA00010604"/>
    </source>
</evidence>
<evidence type="ECO:0000256" key="8">
    <source>
        <dbReference type="ARBA" id="ARBA00022989"/>
    </source>
</evidence>
<feature type="region of interest" description="Disordered" evidence="11">
    <location>
        <begin position="309"/>
        <end position="391"/>
    </location>
</feature>
<feature type="compositionally biased region" description="Basic and acidic residues" evidence="11">
    <location>
        <begin position="309"/>
        <end position="341"/>
    </location>
</feature>
<feature type="transmembrane region" description="Helical" evidence="12">
    <location>
        <begin position="229"/>
        <end position="254"/>
    </location>
</feature>
<keyword evidence="10 12" id="KW-0472">Membrane</keyword>
<keyword evidence="4" id="KW-0813">Transport</keyword>
<dbReference type="GO" id="GO:0005789">
    <property type="term" value="C:endoplasmic reticulum membrane"/>
    <property type="evidence" value="ECO:0007669"/>
    <property type="project" value="UniProtKB-SubCell"/>
</dbReference>